<dbReference type="AlphaFoldDB" id="A0AAV7QGI8"/>
<evidence type="ECO:0000313" key="1">
    <source>
        <dbReference type="EMBL" id="KAJ1137360.1"/>
    </source>
</evidence>
<dbReference type="Proteomes" id="UP001066276">
    <property type="component" value="Chromosome 6"/>
</dbReference>
<keyword evidence="2" id="KW-1185">Reference proteome</keyword>
<name>A0AAV7QGI8_PLEWA</name>
<sequence length="101" mass="11609">MIGDTIPHHETPTVLQEHAAERLRQCGPNNDCMSRKRHARTKHLRVGDRVLVRRRCLGGKFEPRFELVPWTVVKARGTMITASRLEEFVTCNVSFFQALPV</sequence>
<organism evidence="1 2">
    <name type="scientific">Pleurodeles waltl</name>
    <name type="common">Iberian ribbed newt</name>
    <dbReference type="NCBI Taxonomy" id="8319"/>
    <lineage>
        <taxon>Eukaryota</taxon>
        <taxon>Metazoa</taxon>
        <taxon>Chordata</taxon>
        <taxon>Craniata</taxon>
        <taxon>Vertebrata</taxon>
        <taxon>Euteleostomi</taxon>
        <taxon>Amphibia</taxon>
        <taxon>Batrachia</taxon>
        <taxon>Caudata</taxon>
        <taxon>Salamandroidea</taxon>
        <taxon>Salamandridae</taxon>
        <taxon>Pleurodelinae</taxon>
        <taxon>Pleurodeles</taxon>
    </lineage>
</organism>
<reference evidence="1" key="1">
    <citation type="journal article" date="2022" name="bioRxiv">
        <title>Sequencing and chromosome-scale assembly of the giantPleurodeles waltlgenome.</title>
        <authorList>
            <person name="Brown T."/>
            <person name="Elewa A."/>
            <person name="Iarovenko S."/>
            <person name="Subramanian E."/>
            <person name="Araus A.J."/>
            <person name="Petzold A."/>
            <person name="Susuki M."/>
            <person name="Suzuki K.-i.T."/>
            <person name="Hayashi T."/>
            <person name="Toyoda A."/>
            <person name="Oliveira C."/>
            <person name="Osipova E."/>
            <person name="Leigh N.D."/>
            <person name="Simon A."/>
            <person name="Yun M.H."/>
        </authorList>
    </citation>
    <scope>NUCLEOTIDE SEQUENCE</scope>
    <source>
        <strain evidence="1">20211129_DDA</strain>
        <tissue evidence="1">Liver</tissue>
    </source>
</reference>
<accession>A0AAV7QGI8</accession>
<protein>
    <submittedName>
        <fullName evidence="1">Uncharacterized protein</fullName>
    </submittedName>
</protein>
<comment type="caution">
    <text evidence="1">The sequence shown here is derived from an EMBL/GenBank/DDBJ whole genome shotgun (WGS) entry which is preliminary data.</text>
</comment>
<dbReference type="EMBL" id="JANPWB010000010">
    <property type="protein sequence ID" value="KAJ1137360.1"/>
    <property type="molecule type" value="Genomic_DNA"/>
</dbReference>
<proteinExistence type="predicted"/>
<gene>
    <name evidence="1" type="ORF">NDU88_003771</name>
</gene>
<evidence type="ECO:0000313" key="2">
    <source>
        <dbReference type="Proteomes" id="UP001066276"/>
    </source>
</evidence>